<evidence type="ECO:0000313" key="7">
    <source>
        <dbReference type="Proteomes" id="UP000255328"/>
    </source>
</evidence>
<dbReference type="GO" id="GO:0016887">
    <property type="term" value="F:ATP hydrolysis activity"/>
    <property type="evidence" value="ECO:0007669"/>
    <property type="project" value="InterPro"/>
</dbReference>
<dbReference type="InterPro" id="IPR050764">
    <property type="entry name" value="CbbQ/NirQ/NorQ/GpvN"/>
</dbReference>
<evidence type="ECO:0000259" key="4">
    <source>
        <dbReference type="Pfam" id="PF07726"/>
    </source>
</evidence>
<evidence type="ECO:0000259" key="5">
    <source>
        <dbReference type="Pfam" id="PF17863"/>
    </source>
</evidence>
<dbReference type="Pfam" id="PF07726">
    <property type="entry name" value="AAA_3"/>
    <property type="match status" value="1"/>
</dbReference>
<dbReference type="Gene3D" id="1.10.8.80">
    <property type="entry name" value="Magnesium chelatase subunit I, C-Terminal domain"/>
    <property type="match status" value="1"/>
</dbReference>
<dbReference type="AlphaFoldDB" id="A0A377GXB2"/>
<keyword evidence="1" id="KW-0547">Nucleotide-binding</keyword>
<evidence type="ECO:0000256" key="3">
    <source>
        <dbReference type="ARBA" id="ARBA00061607"/>
    </source>
</evidence>
<dbReference type="OrthoDB" id="9808397at2"/>
<proteinExistence type="inferred from homology"/>
<evidence type="ECO:0000256" key="2">
    <source>
        <dbReference type="ARBA" id="ARBA00022840"/>
    </source>
</evidence>
<name>A0A377GXB2_9FUSO</name>
<accession>A0A377GXB2</accession>
<dbReference type="Proteomes" id="UP000255328">
    <property type="component" value="Unassembled WGS sequence"/>
</dbReference>
<protein>
    <submittedName>
        <fullName evidence="6">ATPase ravA</fullName>
        <ecNumber evidence="6">3.6.3.-</ecNumber>
    </submittedName>
</protein>
<keyword evidence="6" id="KW-0378">Hydrolase</keyword>
<feature type="domain" description="ChlI/MoxR AAA lid" evidence="5">
    <location>
        <begin position="244"/>
        <end position="313"/>
    </location>
</feature>
<dbReference type="InterPro" id="IPR027417">
    <property type="entry name" value="P-loop_NTPase"/>
</dbReference>
<dbReference type="EC" id="3.6.3.-" evidence="6"/>
<dbReference type="CDD" id="cd00009">
    <property type="entry name" value="AAA"/>
    <property type="match status" value="1"/>
</dbReference>
<gene>
    <name evidence="6" type="primary">ravA</name>
    <name evidence="6" type="ORF">NCTC10723_00860</name>
</gene>
<dbReference type="RefSeq" id="WP_115269703.1">
    <property type="nucleotide sequence ID" value="NZ_UGGU01000003.1"/>
</dbReference>
<reference evidence="6 7" key="1">
    <citation type="submission" date="2018-06" db="EMBL/GenBank/DDBJ databases">
        <authorList>
            <consortium name="Pathogen Informatics"/>
            <person name="Doyle S."/>
        </authorList>
    </citation>
    <scope>NUCLEOTIDE SEQUENCE [LARGE SCALE GENOMIC DNA]</scope>
    <source>
        <strain evidence="6 7">NCTC10723</strain>
    </source>
</reference>
<dbReference type="PIRSF" id="PIRSF002849">
    <property type="entry name" value="AAA_ATPase_chaperone_MoxR_prd"/>
    <property type="match status" value="1"/>
</dbReference>
<feature type="domain" description="ATPase AAA-3" evidence="4">
    <location>
        <begin position="45"/>
        <end position="175"/>
    </location>
</feature>
<dbReference type="InterPro" id="IPR011703">
    <property type="entry name" value="ATPase_AAA-3"/>
</dbReference>
<dbReference type="GO" id="GO:0005524">
    <property type="term" value="F:ATP binding"/>
    <property type="evidence" value="ECO:0007669"/>
    <property type="project" value="UniProtKB-KW"/>
</dbReference>
<keyword evidence="2" id="KW-0067">ATP-binding</keyword>
<dbReference type="EMBL" id="UGGU01000003">
    <property type="protein sequence ID" value="STO31412.1"/>
    <property type="molecule type" value="Genomic_DNA"/>
</dbReference>
<comment type="similarity">
    <text evidence="3">Belongs to the MoxR family.</text>
</comment>
<keyword evidence="7" id="KW-1185">Reference proteome</keyword>
<dbReference type="Pfam" id="PF17863">
    <property type="entry name" value="AAA_lid_2"/>
    <property type="match status" value="1"/>
</dbReference>
<dbReference type="Gene3D" id="3.40.50.300">
    <property type="entry name" value="P-loop containing nucleotide triphosphate hydrolases"/>
    <property type="match status" value="1"/>
</dbReference>
<organism evidence="6 7">
    <name type="scientific">Fusobacterium necrogenes</name>
    <dbReference type="NCBI Taxonomy" id="858"/>
    <lineage>
        <taxon>Bacteria</taxon>
        <taxon>Fusobacteriati</taxon>
        <taxon>Fusobacteriota</taxon>
        <taxon>Fusobacteriia</taxon>
        <taxon>Fusobacteriales</taxon>
        <taxon>Fusobacteriaceae</taxon>
        <taxon>Fusobacterium</taxon>
    </lineage>
</organism>
<sequence>MENLKEKIEITRGNILKLEKEIQKKIVGQDDMVRKILIGILTGNHILLEGLPGLAKSLTVNTLAQTLGLKFSRIQFTPDLLPSDIIGTEIYNEKTGEFYTKKGPIFANIILADEINRAPAKVQSALLEAMQEKQITIANETFKLDKPFIVLATQNPIEQDGTYPLPEAQQDRFLMKVKIEYPTKEEEKNILKLLTSTTDFDSIEIEEVLNKDKIEELKQLIKEIHIDEKLMDYILDIIFKTRESNQYISCGASPRASIALVVSAKANAFLEGRDFVIPQDIKKVIFDVLRHRIILTYEAEAEGKDVENIITDIMEGVELP</sequence>
<dbReference type="FunFam" id="3.40.50.300:FF:000640">
    <property type="entry name" value="MoxR family ATPase"/>
    <property type="match status" value="1"/>
</dbReference>
<dbReference type="SUPFAM" id="SSF52540">
    <property type="entry name" value="P-loop containing nucleoside triphosphate hydrolases"/>
    <property type="match status" value="1"/>
</dbReference>
<dbReference type="PANTHER" id="PTHR42759:SF1">
    <property type="entry name" value="MAGNESIUM-CHELATASE SUBUNIT CHLD"/>
    <property type="match status" value="1"/>
</dbReference>
<dbReference type="PANTHER" id="PTHR42759">
    <property type="entry name" value="MOXR FAMILY PROTEIN"/>
    <property type="match status" value="1"/>
</dbReference>
<evidence type="ECO:0000313" key="6">
    <source>
        <dbReference type="EMBL" id="STO31412.1"/>
    </source>
</evidence>
<dbReference type="InterPro" id="IPR041628">
    <property type="entry name" value="ChlI/MoxR_AAA_lid"/>
</dbReference>
<evidence type="ECO:0000256" key="1">
    <source>
        <dbReference type="ARBA" id="ARBA00022741"/>
    </source>
</evidence>